<evidence type="ECO:0000313" key="3">
    <source>
        <dbReference type="EMBL" id="SHF17167.1"/>
    </source>
</evidence>
<dbReference type="EMBL" id="FQVH01000013">
    <property type="protein sequence ID" value="SHF17167.1"/>
    <property type="molecule type" value="Genomic_DNA"/>
</dbReference>
<dbReference type="Proteomes" id="UP000184088">
    <property type="component" value="Unassembled WGS sequence"/>
</dbReference>
<dbReference type="Pfam" id="PF19824">
    <property type="entry name" value="Tlp"/>
    <property type="match status" value="1"/>
</dbReference>
<dbReference type="AlphaFoldDB" id="A0A1M4ZH89"/>
<organism evidence="3 4">
    <name type="scientific">Caldanaerobius fijiensis DSM 17918</name>
    <dbReference type="NCBI Taxonomy" id="1121256"/>
    <lineage>
        <taxon>Bacteria</taxon>
        <taxon>Bacillati</taxon>
        <taxon>Bacillota</taxon>
        <taxon>Clostridia</taxon>
        <taxon>Thermoanaerobacterales</taxon>
        <taxon>Thermoanaerobacteraceae</taxon>
        <taxon>Caldanaerobius</taxon>
    </lineage>
</organism>
<keyword evidence="4" id="KW-1185">Reference proteome</keyword>
<dbReference type="STRING" id="1121256.SAMN02746089_01430"/>
<dbReference type="OrthoDB" id="1799076at2"/>
<feature type="compositionally biased region" description="Basic and acidic residues" evidence="2">
    <location>
        <begin position="13"/>
        <end position="22"/>
    </location>
</feature>
<evidence type="ECO:0000313" key="4">
    <source>
        <dbReference type="Proteomes" id="UP000184088"/>
    </source>
</evidence>
<reference evidence="3 4" key="1">
    <citation type="submission" date="2016-11" db="EMBL/GenBank/DDBJ databases">
        <authorList>
            <person name="Jaros S."/>
            <person name="Januszkiewicz K."/>
            <person name="Wedrychowicz H."/>
        </authorList>
    </citation>
    <scope>NUCLEOTIDE SEQUENCE [LARGE SCALE GENOMIC DNA]</scope>
    <source>
        <strain evidence="3 4">DSM 17918</strain>
    </source>
</reference>
<dbReference type="HAMAP" id="MF_01506">
    <property type="entry name" value="Tlp"/>
    <property type="match status" value="1"/>
</dbReference>
<feature type="region of interest" description="Disordered" evidence="2">
    <location>
        <begin position="1"/>
        <end position="22"/>
    </location>
</feature>
<evidence type="ECO:0000256" key="2">
    <source>
        <dbReference type="SAM" id="MobiDB-lite"/>
    </source>
</evidence>
<protein>
    <recommendedName>
        <fullName evidence="1">Protein Tlp homolog</fullName>
    </recommendedName>
</protein>
<sequence length="95" mass="11068">MAKQSNHISNPPKPDDRSDNVEKLQDMIHDTIENYREAEDYLKLHAEELSPEEIARIKEKNRRRLESIHGMRDEIIDEVESGNSIDGERKSRGGR</sequence>
<dbReference type="RefSeq" id="WP_073343324.1">
    <property type="nucleotide sequence ID" value="NZ_FQVH01000013.1"/>
</dbReference>
<comment type="similarity">
    <text evidence="1">Belongs to the Tlp family.</text>
</comment>
<gene>
    <name evidence="1" type="primary">tlp</name>
    <name evidence="3" type="ORF">SAMN02746089_01430</name>
</gene>
<accession>A0A1M4ZH89</accession>
<dbReference type="InterPro" id="IPR017524">
    <property type="entry name" value="SASP_thioredoxin-like"/>
</dbReference>
<dbReference type="NCBIfam" id="TIGR03090">
    <property type="entry name" value="SASP_tlp"/>
    <property type="match status" value="1"/>
</dbReference>
<name>A0A1M4ZH89_9THEO</name>
<evidence type="ECO:0000256" key="1">
    <source>
        <dbReference type="HAMAP-Rule" id="MF_01506"/>
    </source>
</evidence>
<proteinExistence type="inferred from homology"/>